<keyword evidence="1" id="KW-1185">Reference proteome</keyword>
<evidence type="ECO:0000313" key="2">
    <source>
        <dbReference type="WBParaSite" id="ACAC_0000328301-mRNA-1"/>
    </source>
</evidence>
<sequence>MEFEPPGAAAAPDTMLQNQCGEERLSWHGEVPPCNPDRIRTFRRRNTIRFRKNATRIALRFLCRCCRFFGERHFCSVDGEKHT</sequence>
<dbReference type="Proteomes" id="UP000035642">
    <property type="component" value="Unassembled WGS sequence"/>
</dbReference>
<reference evidence="1" key="1">
    <citation type="submission" date="2012-09" db="EMBL/GenBank/DDBJ databases">
        <authorList>
            <person name="Martin A.A."/>
        </authorList>
    </citation>
    <scope>NUCLEOTIDE SEQUENCE</scope>
</reference>
<dbReference type="AlphaFoldDB" id="A0A0K0CZU0"/>
<organism evidence="1 2">
    <name type="scientific">Angiostrongylus cantonensis</name>
    <name type="common">Rat lungworm</name>
    <dbReference type="NCBI Taxonomy" id="6313"/>
    <lineage>
        <taxon>Eukaryota</taxon>
        <taxon>Metazoa</taxon>
        <taxon>Ecdysozoa</taxon>
        <taxon>Nematoda</taxon>
        <taxon>Chromadorea</taxon>
        <taxon>Rhabditida</taxon>
        <taxon>Rhabditina</taxon>
        <taxon>Rhabditomorpha</taxon>
        <taxon>Strongyloidea</taxon>
        <taxon>Metastrongylidae</taxon>
        <taxon>Angiostrongylus</taxon>
    </lineage>
</organism>
<evidence type="ECO:0000313" key="1">
    <source>
        <dbReference type="Proteomes" id="UP000035642"/>
    </source>
</evidence>
<dbReference type="WBParaSite" id="ACAC_0000328301-mRNA-1">
    <property type="protein sequence ID" value="ACAC_0000328301-mRNA-1"/>
    <property type="gene ID" value="ACAC_0000328301"/>
</dbReference>
<reference evidence="2" key="2">
    <citation type="submission" date="2017-02" db="UniProtKB">
        <authorList>
            <consortium name="WormBaseParasite"/>
        </authorList>
    </citation>
    <scope>IDENTIFICATION</scope>
</reference>
<accession>A0A0K0CZU0</accession>
<protein>
    <submittedName>
        <fullName evidence="2">Developmental pluripotency-associated protein 2</fullName>
    </submittedName>
</protein>
<proteinExistence type="predicted"/>
<name>A0A0K0CZU0_ANGCA</name>